<protein>
    <submittedName>
        <fullName evidence="2">Methyltransferase domain-containing protein</fullName>
    </submittedName>
</protein>
<keyword evidence="2" id="KW-0808">Transferase</keyword>
<keyword evidence="2" id="KW-0489">Methyltransferase</keyword>
<reference evidence="3" key="1">
    <citation type="submission" date="2016-10" db="EMBL/GenBank/DDBJ databases">
        <authorList>
            <person name="Varghese N."/>
            <person name="Submissions S."/>
        </authorList>
    </citation>
    <scope>NUCLEOTIDE SEQUENCE [LARGE SCALE GENOMIC DNA]</scope>
    <source>
        <strain evidence="3">IBRC-M 10043</strain>
    </source>
</reference>
<evidence type="ECO:0000313" key="3">
    <source>
        <dbReference type="Proteomes" id="UP000198775"/>
    </source>
</evidence>
<gene>
    <name evidence="2" type="ORF">SAMN05216388_102068</name>
</gene>
<keyword evidence="3" id="KW-1185">Reference proteome</keyword>
<dbReference type="Gene3D" id="3.40.50.150">
    <property type="entry name" value="Vaccinia Virus protein VP39"/>
    <property type="match status" value="1"/>
</dbReference>
<sequence length="264" mass="28546">MREFSAEYLETTRAGMWADSREALADLDLSARERILDVGCGTGELTRVLRAESPAEVVGLDADRGLLESVDPPRLQGDALSLPVADDSFDLVVCQALLVNLPDPAAAVAEFARVSTDLVAAIEPNNAAVSVTSSADPEASLARRAREMYLQGVPTDATLGADAASVFESAGLTDVTTTRYDHERRIEPPYSEHAVEAARRKASGEGLEADRETMLAGDATPEEVDDLRTAWRAMGRDVIDQMQADEYHRREVVPFFVTAGRVPE</sequence>
<dbReference type="PANTHER" id="PTHR43591">
    <property type="entry name" value="METHYLTRANSFERASE"/>
    <property type="match status" value="1"/>
</dbReference>
<name>A0A1H8SWR3_9EURY</name>
<dbReference type="SUPFAM" id="SSF53335">
    <property type="entry name" value="S-adenosyl-L-methionine-dependent methyltransferases"/>
    <property type="match status" value="1"/>
</dbReference>
<dbReference type="Proteomes" id="UP000198775">
    <property type="component" value="Unassembled WGS sequence"/>
</dbReference>
<dbReference type="RefSeq" id="WP_092662609.1">
    <property type="nucleotide sequence ID" value="NZ_FOCX01000020.1"/>
</dbReference>
<dbReference type="CDD" id="cd02440">
    <property type="entry name" value="AdoMet_MTases"/>
    <property type="match status" value="1"/>
</dbReference>
<dbReference type="GO" id="GO:0032259">
    <property type="term" value="P:methylation"/>
    <property type="evidence" value="ECO:0007669"/>
    <property type="project" value="UniProtKB-KW"/>
</dbReference>
<dbReference type="Pfam" id="PF08241">
    <property type="entry name" value="Methyltransf_11"/>
    <property type="match status" value="1"/>
</dbReference>
<dbReference type="GO" id="GO:0008757">
    <property type="term" value="F:S-adenosylmethionine-dependent methyltransferase activity"/>
    <property type="evidence" value="ECO:0007669"/>
    <property type="project" value="InterPro"/>
</dbReference>
<dbReference type="InterPro" id="IPR013216">
    <property type="entry name" value="Methyltransf_11"/>
</dbReference>
<organism evidence="2 3">
    <name type="scientific">Halorientalis persicus</name>
    <dbReference type="NCBI Taxonomy" id="1367881"/>
    <lineage>
        <taxon>Archaea</taxon>
        <taxon>Methanobacteriati</taxon>
        <taxon>Methanobacteriota</taxon>
        <taxon>Stenosarchaea group</taxon>
        <taxon>Halobacteria</taxon>
        <taxon>Halobacteriales</taxon>
        <taxon>Haloarculaceae</taxon>
        <taxon>Halorientalis</taxon>
    </lineage>
</organism>
<proteinExistence type="predicted"/>
<dbReference type="InterPro" id="IPR029063">
    <property type="entry name" value="SAM-dependent_MTases_sf"/>
</dbReference>
<evidence type="ECO:0000313" key="2">
    <source>
        <dbReference type="EMBL" id="SEO83200.1"/>
    </source>
</evidence>
<accession>A0A1H8SWR3</accession>
<dbReference type="AlphaFoldDB" id="A0A1H8SWR3"/>
<evidence type="ECO:0000259" key="1">
    <source>
        <dbReference type="Pfam" id="PF08241"/>
    </source>
</evidence>
<feature type="domain" description="Methyltransferase type 11" evidence="1">
    <location>
        <begin position="36"/>
        <end position="114"/>
    </location>
</feature>
<dbReference type="EMBL" id="FOCX01000020">
    <property type="protein sequence ID" value="SEO83200.1"/>
    <property type="molecule type" value="Genomic_DNA"/>
</dbReference>